<organism evidence="1 2">
    <name type="scientific">Pristionchus fissidentatus</name>
    <dbReference type="NCBI Taxonomy" id="1538716"/>
    <lineage>
        <taxon>Eukaryota</taxon>
        <taxon>Metazoa</taxon>
        <taxon>Ecdysozoa</taxon>
        <taxon>Nematoda</taxon>
        <taxon>Chromadorea</taxon>
        <taxon>Rhabditida</taxon>
        <taxon>Rhabditina</taxon>
        <taxon>Diplogasteromorpha</taxon>
        <taxon>Diplogasteroidea</taxon>
        <taxon>Neodiplogasteridae</taxon>
        <taxon>Pristionchus</taxon>
    </lineage>
</organism>
<evidence type="ECO:0000313" key="2">
    <source>
        <dbReference type="Proteomes" id="UP001432322"/>
    </source>
</evidence>
<comment type="caution">
    <text evidence="1">The sequence shown here is derived from an EMBL/GenBank/DDBJ whole genome shotgun (WGS) entry which is preliminary data.</text>
</comment>
<dbReference type="Proteomes" id="UP001432322">
    <property type="component" value="Unassembled WGS sequence"/>
</dbReference>
<reference evidence="1" key="1">
    <citation type="submission" date="2023-10" db="EMBL/GenBank/DDBJ databases">
        <title>Genome assembly of Pristionchus species.</title>
        <authorList>
            <person name="Yoshida K."/>
            <person name="Sommer R.J."/>
        </authorList>
    </citation>
    <scope>NUCLEOTIDE SEQUENCE</scope>
    <source>
        <strain evidence="1">RS5133</strain>
    </source>
</reference>
<evidence type="ECO:0000313" key="1">
    <source>
        <dbReference type="EMBL" id="GMT22443.1"/>
    </source>
</evidence>
<dbReference type="EMBL" id="BTSY01000004">
    <property type="protein sequence ID" value="GMT22443.1"/>
    <property type="molecule type" value="Genomic_DNA"/>
</dbReference>
<keyword evidence="2" id="KW-1185">Reference proteome</keyword>
<protein>
    <submittedName>
        <fullName evidence="1">Uncharacterized protein</fullName>
    </submittedName>
</protein>
<sequence>QAAATTTDPAIFLMTQALHEMRRDFSTVARTLNDFILSYGPLLHTAVNESRAAATEVAGIAAKLKKLETLGDSAAIKLDALAAAAPKVKAFVYDLLTKEQVDEVDTNQSVENLATSLEEVLWKDDKEEMKHNLKQRVDRKRVRFLVDACLHRRAYSTHQCRETARKSLTNRVNTYAA</sequence>
<gene>
    <name evidence="1" type="ORF">PFISCL1PPCAC_13740</name>
</gene>
<dbReference type="AlphaFoldDB" id="A0AAV5VSL5"/>
<accession>A0AAV5VSL5</accession>
<name>A0AAV5VSL5_9BILA</name>
<feature type="non-terminal residue" evidence="1">
    <location>
        <position position="1"/>
    </location>
</feature>
<proteinExistence type="predicted"/>
<feature type="non-terminal residue" evidence="1">
    <location>
        <position position="177"/>
    </location>
</feature>